<dbReference type="InterPro" id="IPR019734">
    <property type="entry name" value="TPR_rpt"/>
</dbReference>
<dbReference type="InterPro" id="IPR011990">
    <property type="entry name" value="TPR-like_helical_dom_sf"/>
</dbReference>
<evidence type="ECO:0000313" key="7">
    <source>
        <dbReference type="EMBL" id="MBB4119048.1"/>
    </source>
</evidence>
<dbReference type="RefSeq" id="WP_183477398.1">
    <property type="nucleotide sequence ID" value="NZ_JACIFO010000004.1"/>
</dbReference>
<dbReference type="PRINTS" id="PR01021">
    <property type="entry name" value="OMPADOMAIN"/>
</dbReference>
<comment type="caution">
    <text evidence="7">The sequence shown here is derived from an EMBL/GenBank/DDBJ whole genome shotgun (WGS) entry which is preliminary data.</text>
</comment>
<dbReference type="Pfam" id="PF13620">
    <property type="entry name" value="CarboxypepD_reg"/>
    <property type="match status" value="1"/>
</dbReference>
<dbReference type="InterPro" id="IPR006664">
    <property type="entry name" value="OMP_bac"/>
</dbReference>
<accession>A0A840ELP6</accession>
<dbReference type="InterPro" id="IPR008969">
    <property type="entry name" value="CarboxyPept-like_regulatory"/>
</dbReference>
<protein>
    <submittedName>
        <fullName evidence="7">Outer membrane protein OmpA-like peptidoglycan-associated protein/tetratricopeptide (TPR) repeat protein</fullName>
    </submittedName>
</protein>
<evidence type="ECO:0000259" key="6">
    <source>
        <dbReference type="PROSITE" id="PS51123"/>
    </source>
</evidence>
<evidence type="ECO:0000256" key="2">
    <source>
        <dbReference type="ARBA" id="ARBA00023136"/>
    </source>
</evidence>
<dbReference type="Gene3D" id="1.25.40.10">
    <property type="entry name" value="Tetratricopeptide repeat domain"/>
    <property type="match status" value="1"/>
</dbReference>
<comment type="subcellular location">
    <subcellularLocation>
        <location evidence="1">Cell outer membrane</location>
    </subcellularLocation>
</comment>
<dbReference type="SUPFAM" id="SSF48452">
    <property type="entry name" value="TPR-like"/>
    <property type="match status" value="1"/>
</dbReference>
<dbReference type="AlphaFoldDB" id="A0A840ELP6"/>
<dbReference type="SUPFAM" id="SSF103088">
    <property type="entry name" value="OmpA-like"/>
    <property type="match status" value="1"/>
</dbReference>
<dbReference type="GO" id="GO:0009279">
    <property type="term" value="C:cell outer membrane"/>
    <property type="evidence" value="ECO:0007669"/>
    <property type="project" value="UniProtKB-SubCell"/>
</dbReference>
<proteinExistence type="predicted"/>
<dbReference type="Pfam" id="PF00691">
    <property type="entry name" value="OmpA"/>
    <property type="match status" value="1"/>
</dbReference>
<dbReference type="Pfam" id="PF07676">
    <property type="entry name" value="PD40"/>
    <property type="match status" value="2"/>
</dbReference>
<organism evidence="7 8">
    <name type="scientific">Mesonia hippocampi</name>
    <dbReference type="NCBI Taxonomy" id="1628250"/>
    <lineage>
        <taxon>Bacteria</taxon>
        <taxon>Pseudomonadati</taxon>
        <taxon>Bacteroidota</taxon>
        <taxon>Flavobacteriia</taxon>
        <taxon>Flavobacteriales</taxon>
        <taxon>Flavobacteriaceae</taxon>
        <taxon>Mesonia</taxon>
    </lineage>
</organism>
<evidence type="ECO:0000313" key="8">
    <source>
        <dbReference type="Proteomes" id="UP000553034"/>
    </source>
</evidence>
<dbReference type="InterPro" id="IPR006665">
    <property type="entry name" value="OmpA-like"/>
</dbReference>
<dbReference type="PANTHER" id="PTHR30329:SF21">
    <property type="entry name" value="LIPOPROTEIN YIAD-RELATED"/>
    <property type="match status" value="1"/>
</dbReference>
<dbReference type="InterPro" id="IPR050330">
    <property type="entry name" value="Bact_OuterMem_StrucFunc"/>
</dbReference>
<feature type="repeat" description="TPR" evidence="4">
    <location>
        <begin position="59"/>
        <end position="92"/>
    </location>
</feature>
<dbReference type="SUPFAM" id="SSF49464">
    <property type="entry name" value="Carboxypeptidase regulatory domain-like"/>
    <property type="match status" value="1"/>
</dbReference>
<dbReference type="Gene3D" id="3.30.1330.60">
    <property type="entry name" value="OmpA-like domain"/>
    <property type="match status" value="1"/>
</dbReference>
<dbReference type="CDD" id="cd07185">
    <property type="entry name" value="OmpA_C-like"/>
    <property type="match status" value="1"/>
</dbReference>
<evidence type="ECO:0000256" key="5">
    <source>
        <dbReference type="PROSITE-ProRule" id="PRU00473"/>
    </source>
</evidence>
<dbReference type="PROSITE" id="PS50005">
    <property type="entry name" value="TPR"/>
    <property type="match status" value="1"/>
</dbReference>
<keyword evidence="3" id="KW-0998">Cell outer membrane</keyword>
<dbReference type="EMBL" id="JACIFO010000004">
    <property type="protein sequence ID" value="MBB4119048.1"/>
    <property type="molecule type" value="Genomic_DNA"/>
</dbReference>
<evidence type="ECO:0000256" key="1">
    <source>
        <dbReference type="ARBA" id="ARBA00004442"/>
    </source>
</evidence>
<keyword evidence="4" id="KW-0802">TPR repeat</keyword>
<keyword evidence="8" id="KW-1185">Reference proteome</keyword>
<name>A0A840ELP6_9FLAO</name>
<dbReference type="SUPFAM" id="SSF82171">
    <property type="entry name" value="DPP6 N-terminal domain-like"/>
    <property type="match status" value="1"/>
</dbReference>
<gene>
    <name evidence="7" type="ORF">GGR32_001339</name>
</gene>
<evidence type="ECO:0000256" key="3">
    <source>
        <dbReference type="ARBA" id="ARBA00023237"/>
    </source>
</evidence>
<keyword evidence="2 5" id="KW-0472">Membrane</keyword>
<dbReference type="Proteomes" id="UP000553034">
    <property type="component" value="Unassembled WGS sequence"/>
</dbReference>
<dbReference type="Gene3D" id="2.120.10.30">
    <property type="entry name" value="TolB, C-terminal domain"/>
    <property type="match status" value="1"/>
</dbReference>
<evidence type="ECO:0000256" key="4">
    <source>
        <dbReference type="PROSITE-ProRule" id="PRU00339"/>
    </source>
</evidence>
<reference evidence="7 8" key="1">
    <citation type="submission" date="2020-08" db="EMBL/GenBank/DDBJ databases">
        <title>Genomic Encyclopedia of Type Strains, Phase IV (KMG-IV): sequencing the most valuable type-strain genomes for metagenomic binning, comparative biology and taxonomic classification.</title>
        <authorList>
            <person name="Goeker M."/>
        </authorList>
    </citation>
    <scope>NUCLEOTIDE SEQUENCE [LARGE SCALE GENOMIC DNA]</scope>
    <source>
        <strain evidence="7 8">DSM 29568</strain>
    </source>
</reference>
<sequence>MKKQLQYSLTLIFLIVFSSNTVLGQDRKLRKAENRYNQYDFVDASKIYEKVVASGYVSEEILQKLGNTYYFNAKYKEAKEKYESLMELNDELEPIYYLRYAQSLRAIGENKEAEKWFDRYAKIVNISEEDFSTSIDYNQLIEENSDRYKIKNLSINTTGIDYGGGIHQGNLVYASTGDSIKKSRLKTDSWSGLGYMRLKGVNIEEADSTSFDNLGNGYKVKGDLNSKLHVSSACFTKDGKTMYFTQNILLPEKNATQAPHVLKIYRARLSEKGKWENVEGLSINSNSYSNAHPALSPNEDQLYFVSNRPGGEGETDIYVVAIDKEGNLGEVKNLGDKINTPARETFPFVSQANELYFSSDGHLGLGGLDIFYVKINDDNTYGHLLNVGTPVNSKFDDFAYTVRENTNKGFFSSNRKTDEAKGYDDIYTFVETKQIKDVLSTTICGQVIDIQTKEPIHNASVSLLNRDNEVQNTVKTDSLGNYCMEAERFKHYLVRATEETYDADEQMLETKEEKHEVNFELRRNKVPLEPGQDLAKVLNIPIIYFDFDKSNIRPDAAIELEKVVAVLQEYPFLKIDIRSHTDSRGRDAYNMALSERRAQSTLNYMVKRGIDKERLTAKGYGETRLVNNCANGVPCSKEEHQLNRRSEFIVIE</sequence>
<dbReference type="PANTHER" id="PTHR30329">
    <property type="entry name" value="STATOR ELEMENT OF FLAGELLAR MOTOR COMPLEX"/>
    <property type="match status" value="1"/>
</dbReference>
<feature type="domain" description="OmpA-like" evidence="6">
    <location>
        <begin position="532"/>
        <end position="652"/>
    </location>
</feature>
<dbReference type="InterPro" id="IPR011042">
    <property type="entry name" value="6-blade_b-propeller_TolB-like"/>
</dbReference>
<dbReference type="InterPro" id="IPR011659">
    <property type="entry name" value="WD40"/>
</dbReference>
<dbReference type="Gene3D" id="2.60.40.1120">
    <property type="entry name" value="Carboxypeptidase-like, regulatory domain"/>
    <property type="match status" value="1"/>
</dbReference>
<dbReference type="PROSITE" id="PS51123">
    <property type="entry name" value="OMPA_2"/>
    <property type="match status" value="1"/>
</dbReference>
<dbReference type="InterPro" id="IPR036737">
    <property type="entry name" value="OmpA-like_sf"/>
</dbReference>